<dbReference type="RefSeq" id="WP_035940062.1">
    <property type="nucleotide sequence ID" value="NZ_AVPL01000063.1"/>
</dbReference>
<dbReference type="PROSITE" id="PS50853">
    <property type="entry name" value="FN3"/>
    <property type="match status" value="1"/>
</dbReference>
<evidence type="ECO:0000256" key="4">
    <source>
        <dbReference type="SAM" id="MobiDB-lite"/>
    </source>
</evidence>
<keyword evidence="7" id="KW-1185">Reference proteome</keyword>
<evidence type="ECO:0000256" key="1">
    <source>
        <dbReference type="ARBA" id="ARBA00022737"/>
    </source>
</evidence>
<dbReference type="eggNOG" id="COG1749">
    <property type="taxonomic scope" value="Bacteria"/>
</dbReference>
<evidence type="ECO:0000259" key="5">
    <source>
        <dbReference type="PROSITE" id="PS50853"/>
    </source>
</evidence>
<dbReference type="SUPFAM" id="SSF49265">
    <property type="entry name" value="Fibronectin type III"/>
    <property type="match status" value="1"/>
</dbReference>
<feature type="compositionally biased region" description="Low complexity" evidence="4">
    <location>
        <begin position="70"/>
        <end position="101"/>
    </location>
</feature>
<evidence type="ECO:0000256" key="3">
    <source>
        <dbReference type="ARBA" id="ARBA00023326"/>
    </source>
</evidence>
<dbReference type="InterPro" id="IPR025141">
    <property type="entry name" value="DUF4082"/>
</dbReference>
<dbReference type="PANTHER" id="PTHR13817">
    <property type="entry name" value="TITIN"/>
    <property type="match status" value="1"/>
</dbReference>
<evidence type="ECO:0000256" key="2">
    <source>
        <dbReference type="ARBA" id="ARBA00023295"/>
    </source>
</evidence>
<dbReference type="AlphaFoldDB" id="A0A0A0JWB6"/>
<evidence type="ECO:0000313" key="6">
    <source>
        <dbReference type="EMBL" id="KGN39906.1"/>
    </source>
</evidence>
<dbReference type="Pfam" id="PF13313">
    <property type="entry name" value="DUF4082"/>
    <property type="match status" value="1"/>
</dbReference>
<dbReference type="CDD" id="cd00063">
    <property type="entry name" value="FN3"/>
    <property type="match status" value="1"/>
</dbReference>
<dbReference type="SMART" id="SM00060">
    <property type="entry name" value="FN3"/>
    <property type="match status" value="1"/>
</dbReference>
<organism evidence="6 7">
    <name type="scientific">Knoellia aerolata DSM 18566</name>
    <dbReference type="NCBI Taxonomy" id="1385519"/>
    <lineage>
        <taxon>Bacteria</taxon>
        <taxon>Bacillati</taxon>
        <taxon>Actinomycetota</taxon>
        <taxon>Actinomycetes</taxon>
        <taxon>Micrococcales</taxon>
        <taxon>Intrasporangiaceae</taxon>
        <taxon>Knoellia</taxon>
    </lineage>
</organism>
<dbReference type="InterPro" id="IPR036116">
    <property type="entry name" value="FN3_sf"/>
</dbReference>
<dbReference type="InterPro" id="IPR013783">
    <property type="entry name" value="Ig-like_fold"/>
</dbReference>
<accession>A0A0A0JWB6</accession>
<dbReference type="Gene3D" id="2.60.40.10">
    <property type="entry name" value="Immunoglobulins"/>
    <property type="match status" value="1"/>
</dbReference>
<feature type="region of interest" description="Disordered" evidence="4">
    <location>
        <begin position="42"/>
        <end position="108"/>
    </location>
</feature>
<keyword evidence="1" id="KW-0677">Repeat</keyword>
<keyword evidence="3" id="KW-0624">Polysaccharide degradation</keyword>
<feature type="domain" description="Fibronectin type-III" evidence="5">
    <location>
        <begin position="107"/>
        <end position="202"/>
    </location>
</feature>
<evidence type="ECO:0000313" key="7">
    <source>
        <dbReference type="Proteomes" id="UP000030013"/>
    </source>
</evidence>
<dbReference type="OrthoDB" id="505641at2"/>
<dbReference type="InterPro" id="IPR050964">
    <property type="entry name" value="Striated_Muscle_Regulatory"/>
</dbReference>
<protein>
    <recommendedName>
        <fullName evidence="5">Fibronectin type-III domain-containing protein</fullName>
    </recommendedName>
</protein>
<dbReference type="InterPro" id="IPR003961">
    <property type="entry name" value="FN3_dom"/>
</dbReference>
<proteinExistence type="predicted"/>
<dbReference type="PRINTS" id="PR00014">
    <property type="entry name" value="FNTYPEIII"/>
</dbReference>
<sequence length="369" mass="36948">HALRDGDGGGNGVYTYGSTSGFPTSTHESTNYWVDVTFSSQPATAPAAPSGGAPTGQRALTDDVESAGGTSPSAPLTTTPTTSPTVASTTSPKVASTTSPTVAPPTAPGAPTAVIATAGDASAVVSWTAPPNGGSPITGYTVTPYVGTTAQVPWTVTGNPPATSTTVTGLTNGTAHTFRVAATTAVGTGPASLPSSAVTPFGCTDCTLWPATAVPRTVSSTDTASTEVGVRFTSDVSGFVTGIRFYKGAANTGTHVGSLWTATGDKLASVTFQDETASGWQQASFSTPVPVTAGTVYVASYLAPAGRYAADANAFSSRAIDTPPLHATQSSPVAGNGVFSRGATSTFPTSTSKDTNYWVDVVFTNRLQP</sequence>
<keyword evidence="2" id="KW-0326">Glycosidase</keyword>
<dbReference type="STRING" id="1385519.N801_18045"/>
<feature type="non-terminal residue" evidence="6">
    <location>
        <position position="1"/>
    </location>
</feature>
<dbReference type="EMBL" id="AVPL01000063">
    <property type="protein sequence ID" value="KGN39906.1"/>
    <property type="molecule type" value="Genomic_DNA"/>
</dbReference>
<dbReference type="Proteomes" id="UP000030013">
    <property type="component" value="Unassembled WGS sequence"/>
</dbReference>
<reference evidence="6 7" key="1">
    <citation type="submission" date="2013-08" db="EMBL/GenBank/DDBJ databases">
        <title>The genome sequence of Knoellia aerolata.</title>
        <authorList>
            <person name="Zhu W."/>
            <person name="Wang G."/>
        </authorList>
    </citation>
    <scope>NUCLEOTIDE SEQUENCE [LARGE SCALE GENOMIC DNA]</scope>
    <source>
        <strain evidence="6 7">DSM 18566</strain>
    </source>
</reference>
<keyword evidence="3" id="KW-0119">Carbohydrate metabolism</keyword>
<feature type="compositionally biased region" description="Low complexity" evidence="4">
    <location>
        <begin position="42"/>
        <end position="57"/>
    </location>
</feature>
<comment type="caution">
    <text evidence="6">The sequence shown here is derived from an EMBL/GenBank/DDBJ whole genome shotgun (WGS) entry which is preliminary data.</text>
</comment>
<keyword evidence="2" id="KW-0378">Hydrolase</keyword>
<gene>
    <name evidence="6" type="ORF">N801_18045</name>
</gene>
<dbReference type="GO" id="GO:0000272">
    <property type="term" value="P:polysaccharide catabolic process"/>
    <property type="evidence" value="ECO:0007669"/>
    <property type="project" value="UniProtKB-KW"/>
</dbReference>
<dbReference type="Pfam" id="PF00041">
    <property type="entry name" value="fn3"/>
    <property type="match status" value="1"/>
</dbReference>
<dbReference type="GO" id="GO:0016798">
    <property type="term" value="F:hydrolase activity, acting on glycosyl bonds"/>
    <property type="evidence" value="ECO:0007669"/>
    <property type="project" value="UniProtKB-KW"/>
</dbReference>
<name>A0A0A0JWB6_9MICO</name>
<dbReference type="PANTHER" id="PTHR13817:SF73">
    <property type="entry name" value="FIBRONECTIN TYPE-III DOMAIN-CONTAINING PROTEIN"/>
    <property type="match status" value="1"/>
</dbReference>